<keyword evidence="4" id="KW-0547">Nucleotide-binding</keyword>
<keyword evidence="4" id="KW-0378">Hydrolase</keyword>
<sequence length="315" mass="35860">MDDKQFSQFLTTVTSALTASQAHFVKELLANAPVTSYNVAPFENFDAKKEKFTNYLERFDNYLSVKNVNDTAKKAQLLCASIGPVHYNNLSAYLGPQKPLKDLANDDLRKAFTQMLSPPKNVVVSQHYFLSSYQEDSQTIPEYVATLQRNLTDCDFFVKCECQQQVSVSDIFLRAQFIRGIKDNWIREKLLQSDVTKFDDIVAKSVALEASRVQSHELMNQSSSASTSQPVSTNKVSQSRQSRHDRHSNKNSREKRSSSNIRHSQYKNRSQSRYKTKIDFRALGINDLCFNCGRSSHRSHECRTDRSSLHGDSCG</sequence>
<dbReference type="GO" id="GO:0003676">
    <property type="term" value="F:nucleic acid binding"/>
    <property type="evidence" value="ECO:0007669"/>
    <property type="project" value="InterPro"/>
</dbReference>
<keyword evidence="1" id="KW-0863">Zinc-finger</keyword>
<dbReference type="PROSITE" id="PS50158">
    <property type="entry name" value="ZF_CCHC"/>
    <property type="match status" value="1"/>
</dbReference>
<dbReference type="EMBL" id="GBHO01015731">
    <property type="protein sequence ID" value="JAG27873.1"/>
    <property type="molecule type" value="Transcribed_RNA"/>
</dbReference>
<keyword evidence="4" id="KW-0067">ATP-binding</keyword>
<reference evidence="4" key="2">
    <citation type="submission" date="2014-07" db="EMBL/GenBank/DDBJ databases">
        <authorList>
            <person name="Hull J."/>
        </authorList>
    </citation>
    <scope>NUCLEOTIDE SEQUENCE</scope>
</reference>
<feature type="region of interest" description="Disordered" evidence="2">
    <location>
        <begin position="295"/>
        <end position="315"/>
    </location>
</feature>
<evidence type="ECO:0000259" key="3">
    <source>
        <dbReference type="PROSITE" id="PS50158"/>
    </source>
</evidence>
<proteinExistence type="predicted"/>
<evidence type="ECO:0000313" key="4">
    <source>
        <dbReference type="EMBL" id="JAG27873.1"/>
    </source>
</evidence>
<feature type="non-terminal residue" evidence="4">
    <location>
        <position position="315"/>
    </location>
</feature>
<feature type="compositionally biased region" description="Low complexity" evidence="2">
    <location>
        <begin position="221"/>
        <end position="240"/>
    </location>
</feature>
<gene>
    <name evidence="4" type="primary">glh-3</name>
    <name evidence="4" type="ORF">CM83_17323</name>
</gene>
<dbReference type="PANTHER" id="PTHR33198:SF19">
    <property type="entry name" value="CCHC-TYPE DOMAIN-CONTAINING PROTEIN"/>
    <property type="match status" value="1"/>
</dbReference>
<dbReference type="GO" id="GO:0004386">
    <property type="term" value="F:helicase activity"/>
    <property type="evidence" value="ECO:0007669"/>
    <property type="project" value="UniProtKB-KW"/>
</dbReference>
<accession>A0A0A9Y9V3</accession>
<feature type="compositionally biased region" description="Basic residues" evidence="2">
    <location>
        <begin position="264"/>
        <end position="273"/>
    </location>
</feature>
<keyword evidence="1" id="KW-0479">Metal-binding</keyword>
<keyword evidence="4" id="KW-0347">Helicase</keyword>
<protein>
    <submittedName>
        <fullName evidence="4">ATP-dependent RNA helicase glh-3</fullName>
    </submittedName>
</protein>
<dbReference type="GO" id="GO:0008270">
    <property type="term" value="F:zinc ion binding"/>
    <property type="evidence" value="ECO:0007669"/>
    <property type="project" value="UniProtKB-KW"/>
</dbReference>
<reference evidence="4" key="1">
    <citation type="journal article" date="2014" name="PLoS ONE">
        <title>Transcriptome-Based Identification of ABC Transporters in the Western Tarnished Plant Bug Lygus hesperus.</title>
        <authorList>
            <person name="Hull J.J."/>
            <person name="Chaney K."/>
            <person name="Geib S.M."/>
            <person name="Fabrick J.A."/>
            <person name="Brent C.S."/>
            <person name="Walsh D."/>
            <person name="Lavine L.C."/>
        </authorList>
    </citation>
    <scope>NUCLEOTIDE SEQUENCE</scope>
</reference>
<evidence type="ECO:0000256" key="2">
    <source>
        <dbReference type="SAM" id="MobiDB-lite"/>
    </source>
</evidence>
<dbReference type="AlphaFoldDB" id="A0A0A9Y9V3"/>
<feature type="region of interest" description="Disordered" evidence="2">
    <location>
        <begin position="217"/>
        <end position="273"/>
    </location>
</feature>
<feature type="compositionally biased region" description="Basic and acidic residues" evidence="2">
    <location>
        <begin position="298"/>
        <end position="309"/>
    </location>
</feature>
<dbReference type="PANTHER" id="PTHR33198">
    <property type="entry name" value="ANK_REP_REGION DOMAIN-CONTAINING PROTEIN-RELATED"/>
    <property type="match status" value="1"/>
</dbReference>
<keyword evidence="1" id="KW-0862">Zinc</keyword>
<evidence type="ECO:0000256" key="1">
    <source>
        <dbReference type="PROSITE-ProRule" id="PRU00047"/>
    </source>
</evidence>
<feature type="compositionally biased region" description="Basic residues" evidence="2">
    <location>
        <begin position="241"/>
        <end position="250"/>
    </location>
</feature>
<organism evidence="4">
    <name type="scientific">Lygus hesperus</name>
    <name type="common">Western plant bug</name>
    <dbReference type="NCBI Taxonomy" id="30085"/>
    <lineage>
        <taxon>Eukaryota</taxon>
        <taxon>Metazoa</taxon>
        <taxon>Ecdysozoa</taxon>
        <taxon>Arthropoda</taxon>
        <taxon>Hexapoda</taxon>
        <taxon>Insecta</taxon>
        <taxon>Pterygota</taxon>
        <taxon>Neoptera</taxon>
        <taxon>Paraneoptera</taxon>
        <taxon>Hemiptera</taxon>
        <taxon>Heteroptera</taxon>
        <taxon>Panheteroptera</taxon>
        <taxon>Cimicomorpha</taxon>
        <taxon>Miridae</taxon>
        <taxon>Mirini</taxon>
        <taxon>Lygus</taxon>
    </lineage>
</organism>
<feature type="domain" description="CCHC-type" evidence="3">
    <location>
        <begin position="289"/>
        <end position="303"/>
    </location>
</feature>
<dbReference type="InterPro" id="IPR001878">
    <property type="entry name" value="Znf_CCHC"/>
</dbReference>
<name>A0A0A9Y9V3_LYGHE</name>